<keyword evidence="7 11" id="KW-0653">Protein transport</keyword>
<dbReference type="PIRSF" id="PIRSF037093">
    <property type="entry name" value="Coatomer_gamma_subunit"/>
    <property type="match status" value="1"/>
</dbReference>
<evidence type="ECO:0000256" key="10">
    <source>
        <dbReference type="ARBA" id="ARBA00023329"/>
    </source>
</evidence>
<evidence type="ECO:0000259" key="14">
    <source>
        <dbReference type="Pfam" id="PF08752"/>
    </source>
</evidence>
<keyword evidence="8 11" id="KW-0333">Golgi apparatus</keyword>
<keyword evidence="5" id="KW-0677">Repeat</keyword>
<dbReference type="SUPFAM" id="SSF49348">
    <property type="entry name" value="Clathrin adaptor appendage domain"/>
    <property type="match status" value="1"/>
</dbReference>
<dbReference type="PANTHER" id="PTHR10261">
    <property type="entry name" value="COATOMER SUBUNIT GAMMA"/>
    <property type="match status" value="1"/>
</dbReference>
<organism evidence="16 17">
    <name type="scientific">Eremothecium sinecaudum</name>
    <dbReference type="NCBI Taxonomy" id="45286"/>
    <lineage>
        <taxon>Eukaryota</taxon>
        <taxon>Fungi</taxon>
        <taxon>Dikarya</taxon>
        <taxon>Ascomycota</taxon>
        <taxon>Saccharomycotina</taxon>
        <taxon>Saccharomycetes</taxon>
        <taxon>Saccharomycetales</taxon>
        <taxon>Saccharomycetaceae</taxon>
        <taxon>Eremothecium</taxon>
    </lineage>
</organism>
<dbReference type="SUPFAM" id="SSF48371">
    <property type="entry name" value="ARM repeat"/>
    <property type="match status" value="1"/>
</dbReference>
<accession>A0A0X8HRY4</accession>
<dbReference type="GeneID" id="28723576"/>
<dbReference type="STRING" id="45286.A0A0X8HRY4"/>
<dbReference type="InterPro" id="IPR012295">
    <property type="entry name" value="TBP_dom_sf"/>
</dbReference>
<feature type="region of interest" description="Disordered" evidence="12">
    <location>
        <begin position="624"/>
        <end position="656"/>
    </location>
</feature>
<dbReference type="OrthoDB" id="1074925at2759"/>
<comment type="similarity">
    <text evidence="2 11">Belongs to the COPG family.</text>
</comment>
<proteinExistence type="inferred from homology"/>
<evidence type="ECO:0000259" key="15">
    <source>
        <dbReference type="Pfam" id="PF16381"/>
    </source>
</evidence>
<dbReference type="GO" id="GO:0000139">
    <property type="term" value="C:Golgi membrane"/>
    <property type="evidence" value="ECO:0007669"/>
    <property type="project" value="UniProtKB-SubCell"/>
</dbReference>
<feature type="domain" description="Clathrin/coatomer adaptor adaptin-like N-terminal" evidence="13">
    <location>
        <begin position="20"/>
        <end position="553"/>
    </location>
</feature>
<dbReference type="InterPro" id="IPR013040">
    <property type="entry name" value="Coatomer_gsu_app_Ig-like_dom"/>
</dbReference>
<dbReference type="InterPro" id="IPR011989">
    <property type="entry name" value="ARM-like"/>
</dbReference>
<dbReference type="InterPro" id="IPR013041">
    <property type="entry name" value="Clathrin_app_Ig-like_sf"/>
</dbReference>
<keyword evidence="9 11" id="KW-0472">Membrane</keyword>
<evidence type="ECO:0000313" key="17">
    <source>
        <dbReference type="Proteomes" id="UP000243052"/>
    </source>
</evidence>
<evidence type="ECO:0000256" key="2">
    <source>
        <dbReference type="ARBA" id="ARBA00010720"/>
    </source>
</evidence>
<dbReference type="GO" id="GO:0006888">
    <property type="term" value="P:endoplasmic reticulum to Golgi vesicle-mediated transport"/>
    <property type="evidence" value="ECO:0007669"/>
    <property type="project" value="TreeGrafter"/>
</dbReference>
<dbReference type="InterPro" id="IPR037067">
    <property type="entry name" value="Coatomer_gsu_app_sf"/>
</dbReference>
<evidence type="ECO:0000256" key="1">
    <source>
        <dbReference type="ARBA" id="ARBA00004255"/>
    </source>
</evidence>
<comment type="subunit">
    <text evidence="11">Oligomeric complex.</text>
</comment>
<dbReference type="SUPFAM" id="SSF55711">
    <property type="entry name" value="Subdomain of clathrin and coatomer appendage domain"/>
    <property type="match status" value="1"/>
</dbReference>
<keyword evidence="17" id="KW-1185">Reference proteome</keyword>
<dbReference type="GO" id="GO:0006891">
    <property type="term" value="P:intra-Golgi vesicle-mediated transport"/>
    <property type="evidence" value="ECO:0007669"/>
    <property type="project" value="TreeGrafter"/>
</dbReference>
<dbReference type="PANTHER" id="PTHR10261:SF0">
    <property type="entry name" value="COATOMER SUBUNIT GAMMA-2"/>
    <property type="match status" value="1"/>
</dbReference>
<evidence type="ECO:0000256" key="12">
    <source>
        <dbReference type="SAM" id="MobiDB-lite"/>
    </source>
</evidence>
<dbReference type="FunFam" id="2.60.40.1480:FF:000001">
    <property type="entry name" value="Coatomer subunit gamma"/>
    <property type="match status" value="1"/>
</dbReference>
<dbReference type="InterPro" id="IPR017106">
    <property type="entry name" value="Coatomer_gsu"/>
</dbReference>
<dbReference type="InterPro" id="IPR016024">
    <property type="entry name" value="ARM-type_fold"/>
</dbReference>
<protein>
    <recommendedName>
        <fullName evidence="11">Coatomer subunit gamma</fullName>
    </recommendedName>
</protein>
<dbReference type="Pfam" id="PF08752">
    <property type="entry name" value="COP-gamma_platf"/>
    <property type="match status" value="1"/>
</dbReference>
<keyword evidence="10 11" id="KW-0968">Cytoplasmic vesicle</keyword>
<dbReference type="RefSeq" id="XP_017987330.1">
    <property type="nucleotide sequence ID" value="XM_018132092.1"/>
</dbReference>
<evidence type="ECO:0000256" key="9">
    <source>
        <dbReference type="ARBA" id="ARBA00023136"/>
    </source>
</evidence>
<evidence type="ECO:0000313" key="16">
    <source>
        <dbReference type="EMBL" id="AMD20334.1"/>
    </source>
</evidence>
<evidence type="ECO:0000256" key="6">
    <source>
        <dbReference type="ARBA" id="ARBA00022892"/>
    </source>
</evidence>
<dbReference type="FunFam" id="1.25.10.10:FF:000368">
    <property type="entry name" value="Coatomer subunit gamma"/>
    <property type="match status" value="1"/>
</dbReference>
<dbReference type="GO" id="GO:0005793">
    <property type="term" value="C:endoplasmic reticulum-Golgi intermediate compartment"/>
    <property type="evidence" value="ECO:0007669"/>
    <property type="project" value="TreeGrafter"/>
</dbReference>
<evidence type="ECO:0000256" key="7">
    <source>
        <dbReference type="ARBA" id="ARBA00022927"/>
    </source>
</evidence>
<name>A0A0X8HRY4_9SACH</name>
<evidence type="ECO:0000259" key="13">
    <source>
        <dbReference type="Pfam" id="PF01602"/>
    </source>
</evidence>
<comment type="function">
    <text evidence="11">The coatomer is a cytosolic protein complex that binds to dilysine motifs and reversibly associates with Golgi non-clathrin-coated vesicles, which further mediate biosynthetic protein transport from the ER, via the Golgi up to the trans Golgi network. Coatomer complex is required for budding from Golgi membranes, and is essential for the retrograde Golgi-to-ER transport of dilysine-tagged proteins.</text>
</comment>
<dbReference type="Pfam" id="PF01602">
    <property type="entry name" value="Adaptin_N"/>
    <property type="match status" value="1"/>
</dbReference>
<keyword evidence="4 11" id="KW-0963">Cytoplasm</keyword>
<dbReference type="Gene3D" id="1.25.10.10">
    <property type="entry name" value="Leucine-rich Repeat Variant"/>
    <property type="match status" value="2"/>
</dbReference>
<evidence type="ECO:0000256" key="8">
    <source>
        <dbReference type="ARBA" id="ARBA00023034"/>
    </source>
</evidence>
<gene>
    <name evidence="16" type="ORF">AW171_hschr42222</name>
</gene>
<sequence length="925" mass="103109">MSTHTYKKSEESNSGKMPDKMTVYQDCLNEFNESPVSPKRCRNLIAKLLKLLSHGETFPPSEATTLFFSISKLFQHPNNSLRQVVYLAIKELCTISEDTLMATSSIMKDVQNGSAIVKPNAIRSLTRVLEESTAYSAERLYKSAVVSKNPSISSAALVSSYHLLPIAESTVKRYANEIHEAVSDLKNFSQTGKSTDFSLVSSYISQYHALGLLYRLNAHDKIAMMKMVQQFSSGSTLRNPLAQVQMVRMVHELLRLDNQLIPQFVPLLSNWLSSRHEHVQLEVCKVISALSNSVPTDLFISMIQTLQGLLTVPRMCSRFAAVRLLNKISMVAPEKIVVCNPELESLINDQNRNISTYAITTLLKTGTSKNISSLIKTIGKFINDVSDDFNVIIVDAILTLSLKFPEEWKNILAFLIDTLKSSDGGYEFKNGIVEALFDLVKYVPQSKEQALEHLCDFIEDCEYNELLVRILHLLGKEGPNTKNPSLYVRHNYNRVVLENSIIRSAAVSALSKFSLAKSDPTLIDSVQSLLKGIEIDQDDEVRDRTSTSLLFIEKLKSEPGMAEKFIQPKQSFDLQSLENKLTQYLYSNEDGFKTAFDTTTIPRYTEDELKAIELKQKQEKMLTGVERNGGSSMGISGDSKKSDSAHGSAGNQAEDEQPVNYAEQLAAIPEFSSLGQVLNSSRPVPLTEPEAEFSVTSVKHLFHNHVVLQFDIINTLNDVALENVAVVCTPESDTSTIEQETVLSIDKLYPHETKSCYVSYAKPEDTNTYGFLNRLTFTTLELDPSTNAPFEGDEGFQDEFEIDPLYLQAGDYIKSFFVSDFQAAFDKFAHEEVAVYNLSHSPNSLQSLVNNLVLTTNCLPVENTQFVSNEANSHTVKLFGKRVVTDACVAMIVKIIKSNKGTALKVQCKSDDESLCVELANGLVL</sequence>
<dbReference type="AlphaFoldDB" id="A0A0X8HRY4"/>
<dbReference type="InterPro" id="IPR002553">
    <property type="entry name" value="Clathrin/coatomer_adapt-like_N"/>
</dbReference>
<dbReference type="Pfam" id="PF16381">
    <property type="entry name" value="Coatomer_g_Cpla"/>
    <property type="match status" value="1"/>
</dbReference>
<evidence type="ECO:0000256" key="3">
    <source>
        <dbReference type="ARBA" id="ARBA00022448"/>
    </source>
</evidence>
<dbReference type="InterPro" id="IPR032154">
    <property type="entry name" value="Coatomer_g_Cpla"/>
</dbReference>
<dbReference type="GO" id="GO:0005783">
    <property type="term" value="C:endoplasmic reticulum"/>
    <property type="evidence" value="ECO:0007669"/>
    <property type="project" value="TreeGrafter"/>
</dbReference>
<dbReference type="EMBL" id="CP014244">
    <property type="protein sequence ID" value="AMD20334.1"/>
    <property type="molecule type" value="Genomic_DNA"/>
</dbReference>
<dbReference type="Gene3D" id="2.60.40.1480">
    <property type="entry name" value="Coatomer, gamma subunit, appendage domain"/>
    <property type="match status" value="1"/>
</dbReference>
<evidence type="ECO:0000256" key="5">
    <source>
        <dbReference type="ARBA" id="ARBA00022737"/>
    </source>
</evidence>
<feature type="domain" description="Coatomer subunit gamma C-terminal" evidence="15">
    <location>
        <begin position="810"/>
        <end position="922"/>
    </location>
</feature>
<evidence type="ECO:0000256" key="4">
    <source>
        <dbReference type="ARBA" id="ARBA00022490"/>
    </source>
</evidence>
<dbReference type="InterPro" id="IPR009028">
    <property type="entry name" value="Coatomer/calthrin_app_sub_C"/>
</dbReference>
<dbReference type="Gene3D" id="3.30.310.10">
    <property type="entry name" value="TATA-Binding Protein"/>
    <property type="match status" value="1"/>
</dbReference>
<feature type="domain" description="Coatomer gamma subunit appendage Ig-like subdomain" evidence="14">
    <location>
        <begin position="660"/>
        <end position="807"/>
    </location>
</feature>
<dbReference type="GO" id="GO:0005198">
    <property type="term" value="F:structural molecule activity"/>
    <property type="evidence" value="ECO:0007669"/>
    <property type="project" value="InterPro"/>
</dbReference>
<dbReference type="GO" id="GO:0030126">
    <property type="term" value="C:COPI vesicle coat"/>
    <property type="evidence" value="ECO:0007669"/>
    <property type="project" value="InterPro"/>
</dbReference>
<comment type="subcellular location">
    <subcellularLocation>
        <location evidence="11">Cytoplasm</location>
    </subcellularLocation>
    <subcellularLocation>
        <location evidence="1 11">Golgi apparatus membrane</location>
        <topology evidence="1 11">Peripheral membrane protein</topology>
        <orientation evidence="1 11">Cytoplasmic side</orientation>
    </subcellularLocation>
    <subcellularLocation>
        <location evidence="11">Cytoplasmic vesicle</location>
        <location evidence="11">COPI-coated vesicle membrane</location>
        <topology evidence="11">Peripheral membrane protein</topology>
        <orientation evidence="11">Cytoplasmic side</orientation>
    </subcellularLocation>
</comment>
<evidence type="ECO:0000256" key="11">
    <source>
        <dbReference type="PIRNR" id="PIRNR037093"/>
    </source>
</evidence>
<reference evidence="16 17" key="1">
    <citation type="submission" date="2016-01" db="EMBL/GenBank/DDBJ databases">
        <title>Genome sequence of the yeast Holleya sinecauda.</title>
        <authorList>
            <person name="Dietrich F.S."/>
        </authorList>
    </citation>
    <scope>NUCLEOTIDE SEQUENCE [LARGE SCALE GENOMIC DNA]</scope>
    <source>
        <strain evidence="16 17">ATCC 58844</strain>
    </source>
</reference>
<keyword evidence="3 11" id="KW-0813">Transport</keyword>
<dbReference type="Proteomes" id="UP000243052">
    <property type="component" value="Chromosome iv"/>
</dbReference>
<keyword evidence="6 11" id="KW-0931">ER-Golgi transport</keyword>
<dbReference type="GO" id="GO:0006886">
    <property type="term" value="P:intracellular protein transport"/>
    <property type="evidence" value="ECO:0007669"/>
    <property type="project" value="InterPro"/>
</dbReference>
<dbReference type="GO" id="GO:0009306">
    <property type="term" value="P:protein secretion"/>
    <property type="evidence" value="ECO:0007669"/>
    <property type="project" value="TreeGrafter"/>
</dbReference>